<organism evidence="2 3">
    <name type="scientific">Phytoactinopolyspora alkaliphila</name>
    <dbReference type="NCBI Taxonomy" id="1783498"/>
    <lineage>
        <taxon>Bacteria</taxon>
        <taxon>Bacillati</taxon>
        <taxon>Actinomycetota</taxon>
        <taxon>Actinomycetes</taxon>
        <taxon>Jiangellales</taxon>
        <taxon>Jiangellaceae</taxon>
        <taxon>Phytoactinopolyspora</taxon>
    </lineage>
</organism>
<keyword evidence="3" id="KW-1185">Reference proteome</keyword>
<protein>
    <recommendedName>
        <fullName evidence="1">Schlafen AlbA-2 domain-containing protein</fullName>
    </recommendedName>
</protein>
<dbReference type="AlphaFoldDB" id="A0A6N9YPW5"/>
<evidence type="ECO:0000259" key="1">
    <source>
        <dbReference type="Pfam" id="PF04326"/>
    </source>
</evidence>
<dbReference type="Gene3D" id="3.30.950.30">
    <property type="entry name" value="Schlafen, AAA domain"/>
    <property type="match status" value="1"/>
</dbReference>
<comment type="caution">
    <text evidence="2">The sequence shown here is derived from an EMBL/GenBank/DDBJ whole genome shotgun (WGS) entry which is preliminary data.</text>
</comment>
<reference evidence="2 3" key="1">
    <citation type="submission" date="2020-02" db="EMBL/GenBank/DDBJ databases">
        <authorList>
            <person name="Li X.-J."/>
            <person name="Feng X.-M."/>
        </authorList>
    </citation>
    <scope>NUCLEOTIDE SEQUENCE [LARGE SCALE GENOMIC DNA]</scope>
    <source>
        <strain evidence="2 3">CGMCC 4.7225</strain>
    </source>
</reference>
<proteinExistence type="predicted"/>
<dbReference type="InterPro" id="IPR038461">
    <property type="entry name" value="Schlafen_AlbA_2_dom_sf"/>
</dbReference>
<evidence type="ECO:0000313" key="3">
    <source>
        <dbReference type="Proteomes" id="UP000469185"/>
    </source>
</evidence>
<gene>
    <name evidence="2" type="ORF">G1H11_16300</name>
</gene>
<feature type="domain" description="Schlafen AlbA-2" evidence="1">
    <location>
        <begin position="33"/>
        <end position="144"/>
    </location>
</feature>
<dbReference type="Pfam" id="PF04326">
    <property type="entry name" value="SLFN_AlbA_2"/>
    <property type="match status" value="1"/>
</dbReference>
<accession>A0A6N9YPW5</accession>
<sequence length="431" mass="46765">MITWSSLHRLLGLTPQPLTRAHIDQAVHESVAETSDLDWKPLPGRTDQERHEFAKDVAAMANSGGGLLVFGVGEDGGGRASSVPGVEIGEDVERRLRALAAGRIQPPVAGLQFASLSNDGDQARGVLVLAVPASADAPHMLERDGGILLAPYRDGPETPWMRERQLERAYRDRFAQRANELGELGRLAAEVSDQLELDVGAWLVGVARPRIPRAGILPDIVQTEVREIVIEGKSRSVDIAPARPGTGRFLILDELYDEALNPRRGLRRWVVRSASDTSPRGQSDGSYLEIHHDGTIAFATRLDWGTAAVEGHYVVPAELAESYVSDLIGLAHVSAQRRSVDGPMAVHLDIVKPDPATPLAIVTRYSTGSRPGQVEQEAPWARPVRKFTPLTSEISPGVDTEALRDTARNLAQDVVHQFGHDPLRIIPPASS</sequence>
<dbReference type="Proteomes" id="UP000469185">
    <property type="component" value="Unassembled WGS sequence"/>
</dbReference>
<name>A0A6N9YPW5_9ACTN</name>
<evidence type="ECO:0000313" key="2">
    <source>
        <dbReference type="EMBL" id="NED96869.1"/>
    </source>
</evidence>
<dbReference type="EMBL" id="JAAGOB010000008">
    <property type="protein sequence ID" value="NED96869.1"/>
    <property type="molecule type" value="Genomic_DNA"/>
</dbReference>
<dbReference type="RefSeq" id="WP_163819645.1">
    <property type="nucleotide sequence ID" value="NZ_JAAGOB010000008.1"/>
</dbReference>
<dbReference type="InterPro" id="IPR007421">
    <property type="entry name" value="Schlafen_AlbA_2_dom"/>
</dbReference>